<keyword evidence="1" id="KW-0812">Transmembrane</keyword>
<dbReference type="EMBL" id="JACJMO010000013">
    <property type="protein sequence ID" value="MBM6857871.1"/>
    <property type="molecule type" value="Genomic_DNA"/>
</dbReference>
<feature type="transmembrane region" description="Helical" evidence="1">
    <location>
        <begin position="12"/>
        <end position="35"/>
    </location>
</feature>
<dbReference type="RefSeq" id="WP_075318517.1">
    <property type="nucleotide sequence ID" value="NZ_JAAZTS010000013.1"/>
</dbReference>
<keyword evidence="1" id="KW-0472">Membrane</keyword>
<gene>
    <name evidence="2" type="ORF">H6D15_09725</name>
</gene>
<feature type="transmembrane region" description="Helical" evidence="1">
    <location>
        <begin position="65"/>
        <end position="83"/>
    </location>
</feature>
<dbReference type="Proteomes" id="UP000698924">
    <property type="component" value="Unassembled WGS sequence"/>
</dbReference>
<reference evidence="2 3" key="1">
    <citation type="journal article" date="2021" name="Sci. Rep.">
        <title>The distribution of antibiotic resistance genes in chicken gut microbiota commensals.</title>
        <authorList>
            <person name="Juricova H."/>
            <person name="Matiasovicova J."/>
            <person name="Kubasova T."/>
            <person name="Cejkova D."/>
            <person name="Rychlik I."/>
        </authorList>
    </citation>
    <scope>NUCLEOTIDE SEQUENCE [LARGE SCALE GENOMIC DNA]</scope>
    <source>
        <strain evidence="2 3">An421</strain>
    </source>
</reference>
<name>A0AA40ZUM0_9BACT</name>
<feature type="transmembrane region" description="Helical" evidence="1">
    <location>
        <begin position="41"/>
        <end position="58"/>
    </location>
</feature>
<evidence type="ECO:0000313" key="3">
    <source>
        <dbReference type="Proteomes" id="UP000698924"/>
    </source>
</evidence>
<comment type="caution">
    <text evidence="2">The sequence shown here is derived from an EMBL/GenBank/DDBJ whole genome shotgun (WGS) entry which is preliminary data.</text>
</comment>
<keyword evidence="3" id="KW-1185">Reference proteome</keyword>
<organism evidence="2 3">
    <name type="scientific">Caecibacteroides pullorum</name>
    <dbReference type="NCBI Taxonomy" id="2725562"/>
    <lineage>
        <taxon>Bacteria</taxon>
        <taxon>Pseudomonadati</taxon>
        <taxon>Bacteroidota</taxon>
        <taxon>Bacteroidia</taxon>
        <taxon>Bacteroidales</taxon>
        <taxon>Bacteroidaceae</taxon>
        <taxon>Caecibacteroides</taxon>
    </lineage>
</organism>
<accession>A0AA40ZUM0</accession>
<proteinExistence type="predicted"/>
<protein>
    <submittedName>
        <fullName evidence="2">Uncharacterized protein</fullName>
    </submittedName>
</protein>
<evidence type="ECO:0000313" key="2">
    <source>
        <dbReference type="EMBL" id="MBM6857871.1"/>
    </source>
</evidence>
<evidence type="ECO:0000256" key="1">
    <source>
        <dbReference type="SAM" id="Phobius"/>
    </source>
</evidence>
<sequence>MKNLFQNPFKNKWNIIDGMMVLVLSTSMAVISYWGDPYHCSFLLLIMIYGCYISLFVANRFIRTGCMVLLLLLTFYWYFSGFLRSA</sequence>
<keyword evidence="1" id="KW-1133">Transmembrane helix</keyword>
<dbReference type="AlphaFoldDB" id="A0AA40ZUM0"/>